<proteinExistence type="predicted"/>
<sequence length="70" mass="7582">MCISHALGFGLSLTFFMFLIGGTPVEGITMWAEWIKVIRKVEDANSGAVSLACKKGMAVDAVHEKILDLL</sequence>
<organism evidence="1 2">
    <name type="scientific">Reticulibacter mediterranei</name>
    <dbReference type="NCBI Taxonomy" id="2778369"/>
    <lineage>
        <taxon>Bacteria</taxon>
        <taxon>Bacillati</taxon>
        <taxon>Chloroflexota</taxon>
        <taxon>Ktedonobacteria</taxon>
        <taxon>Ktedonobacterales</taxon>
        <taxon>Reticulibacteraceae</taxon>
        <taxon>Reticulibacter</taxon>
    </lineage>
</organism>
<dbReference type="AlphaFoldDB" id="A0A8J3IWW6"/>
<dbReference type="EMBL" id="BNJK01000001">
    <property type="protein sequence ID" value="GHO97546.1"/>
    <property type="molecule type" value="Genomic_DNA"/>
</dbReference>
<comment type="caution">
    <text evidence="1">The sequence shown here is derived from an EMBL/GenBank/DDBJ whole genome shotgun (WGS) entry which is preliminary data.</text>
</comment>
<name>A0A8J3IWW6_9CHLR</name>
<accession>A0A8J3IWW6</accession>
<gene>
    <name evidence="1" type="ORF">KSF_075940</name>
</gene>
<protein>
    <submittedName>
        <fullName evidence="1">Uncharacterized protein</fullName>
    </submittedName>
</protein>
<keyword evidence="2" id="KW-1185">Reference proteome</keyword>
<evidence type="ECO:0000313" key="1">
    <source>
        <dbReference type="EMBL" id="GHO97546.1"/>
    </source>
</evidence>
<reference evidence="1" key="1">
    <citation type="submission" date="2020-10" db="EMBL/GenBank/DDBJ databases">
        <title>Taxonomic study of unclassified bacteria belonging to the class Ktedonobacteria.</title>
        <authorList>
            <person name="Yabe S."/>
            <person name="Wang C.M."/>
            <person name="Zheng Y."/>
            <person name="Sakai Y."/>
            <person name="Cavaletti L."/>
            <person name="Monciardini P."/>
            <person name="Donadio S."/>
        </authorList>
    </citation>
    <scope>NUCLEOTIDE SEQUENCE</scope>
    <source>
        <strain evidence="1">ID150040</strain>
    </source>
</reference>
<dbReference type="Proteomes" id="UP000597444">
    <property type="component" value="Unassembled WGS sequence"/>
</dbReference>
<evidence type="ECO:0000313" key="2">
    <source>
        <dbReference type="Proteomes" id="UP000597444"/>
    </source>
</evidence>